<evidence type="ECO:0000313" key="6">
    <source>
        <dbReference type="EMBL" id="PSJ38214.1"/>
    </source>
</evidence>
<dbReference type="PANTHER" id="PTHR43353:SF5">
    <property type="entry name" value="SUCCINATE-SEMIALDEHYDE DEHYDROGENASE, MITOCHONDRIAL"/>
    <property type="match status" value="1"/>
</dbReference>
<feature type="domain" description="Aldehyde dehydrogenase" evidence="5">
    <location>
        <begin position="20"/>
        <end position="476"/>
    </location>
</feature>
<dbReference type="SUPFAM" id="SSF53720">
    <property type="entry name" value="ALDH-like"/>
    <property type="match status" value="1"/>
</dbReference>
<dbReference type="FunFam" id="3.40.309.10:FF:000004">
    <property type="entry name" value="Succinate-semialdehyde dehydrogenase I"/>
    <property type="match status" value="1"/>
</dbReference>
<evidence type="ECO:0000259" key="5">
    <source>
        <dbReference type="Pfam" id="PF00171"/>
    </source>
</evidence>
<dbReference type="RefSeq" id="WP_106454352.1">
    <property type="nucleotide sequence ID" value="NZ_PXYH01000023.1"/>
</dbReference>
<sequence>MNTLSNPNLFRQECYINGQWVGADESITVTNPANLAVLGTVPSLGVEQVNTAIEQAHAAMAGWSALTAKERSKILHRWFTLIEASIDDLGIIMTLEQGKPLHEAKGEIRYAASFVEWFAEEGKRVYGETIPPTVGSNRLSTIKQPIGVCSAITPWNFPAAMITRKAAPALAAGCSIVIKPASETPFTALALAELAAQAGIPAGIFNVVTGNARALGEPLTRHPLISKFSFTGSTQVGRVLSEQCASTIKKTSLELGGNAPFIVFDDADIDKAVASAMLAKFRNGGQTCVCVNRFYVHDTVYDEFLEKFTARVAQLRVGNGLEQSTDIGPMITRRAIEGMQVLLDDALAKGARLIELGNEIEERDNYINPKILVDVDDSMNIVHEEIFGPIATLIRFHDEDEVLAQANNTIFGLAAYFFSQDVRRVYRVAEKLESGMVGINTGMISNEVAPFGGVKQSGLGKEGSRYGIEDYLTVKYLCVDIA</sequence>
<dbReference type="InterPro" id="IPR010102">
    <property type="entry name" value="Succ_semiAld_DH"/>
</dbReference>
<keyword evidence="7" id="KW-1185">Reference proteome</keyword>
<dbReference type="InterPro" id="IPR016160">
    <property type="entry name" value="Ald_DH_CS_CYS"/>
</dbReference>
<evidence type="ECO:0000256" key="3">
    <source>
        <dbReference type="PROSITE-ProRule" id="PRU10007"/>
    </source>
</evidence>
<dbReference type="InterPro" id="IPR029510">
    <property type="entry name" value="Ald_DH_CS_GLU"/>
</dbReference>
<keyword evidence="2 4" id="KW-0560">Oxidoreductase</keyword>
<evidence type="ECO:0000256" key="2">
    <source>
        <dbReference type="ARBA" id="ARBA00023002"/>
    </source>
</evidence>
<reference evidence="6 7" key="1">
    <citation type="submission" date="2018-03" db="EMBL/GenBank/DDBJ databases">
        <title>The draft genome of Zobellella taiwanensis JCM 13381.</title>
        <authorList>
            <person name="Liu L."/>
            <person name="Li L."/>
            <person name="Wang T."/>
            <person name="Zhang X."/>
            <person name="Liang L."/>
        </authorList>
    </citation>
    <scope>NUCLEOTIDE SEQUENCE [LARGE SCALE GENOMIC DNA]</scope>
    <source>
        <strain evidence="6 7">JCM 13381</strain>
    </source>
</reference>
<dbReference type="PANTHER" id="PTHR43353">
    <property type="entry name" value="SUCCINATE-SEMIALDEHYDE DEHYDROGENASE, MITOCHONDRIAL"/>
    <property type="match status" value="1"/>
</dbReference>
<dbReference type="Gene3D" id="3.40.605.10">
    <property type="entry name" value="Aldehyde Dehydrogenase, Chain A, domain 1"/>
    <property type="match status" value="1"/>
</dbReference>
<accession>A0A2P7QJS4</accession>
<dbReference type="InterPro" id="IPR016163">
    <property type="entry name" value="Ald_DH_C"/>
</dbReference>
<feature type="active site" evidence="3">
    <location>
        <position position="254"/>
    </location>
</feature>
<dbReference type="InterPro" id="IPR016162">
    <property type="entry name" value="Ald_DH_N"/>
</dbReference>
<dbReference type="FunFam" id="3.40.605.10:FF:000005">
    <property type="entry name" value="Succinate-semialdehyde dehydrogenase I"/>
    <property type="match status" value="1"/>
</dbReference>
<comment type="similarity">
    <text evidence="1 4">Belongs to the aldehyde dehydrogenase family.</text>
</comment>
<dbReference type="InterPro" id="IPR016161">
    <property type="entry name" value="Ald_DH/histidinol_DH"/>
</dbReference>
<dbReference type="PROSITE" id="PS00070">
    <property type="entry name" value="ALDEHYDE_DEHYDR_CYS"/>
    <property type="match status" value="1"/>
</dbReference>
<dbReference type="GO" id="GO:0005829">
    <property type="term" value="C:cytosol"/>
    <property type="evidence" value="ECO:0007669"/>
    <property type="project" value="TreeGrafter"/>
</dbReference>
<dbReference type="Pfam" id="PF00171">
    <property type="entry name" value="Aldedh"/>
    <property type="match status" value="1"/>
</dbReference>
<gene>
    <name evidence="6" type="ORF">C7I36_14195</name>
</gene>
<dbReference type="Proteomes" id="UP000242181">
    <property type="component" value="Unassembled WGS sequence"/>
</dbReference>
<dbReference type="OrthoDB" id="9812625at2"/>
<dbReference type="AlphaFoldDB" id="A0A2P7QJS4"/>
<dbReference type="InterPro" id="IPR015590">
    <property type="entry name" value="Aldehyde_DH_dom"/>
</dbReference>
<dbReference type="NCBIfam" id="TIGR01780">
    <property type="entry name" value="SSADH"/>
    <property type="match status" value="1"/>
</dbReference>
<dbReference type="PROSITE" id="PS00687">
    <property type="entry name" value="ALDEHYDE_DEHYDR_GLU"/>
    <property type="match status" value="1"/>
</dbReference>
<dbReference type="GO" id="GO:0009450">
    <property type="term" value="P:gamma-aminobutyric acid catabolic process"/>
    <property type="evidence" value="ECO:0007669"/>
    <property type="project" value="InterPro"/>
</dbReference>
<dbReference type="Gene3D" id="3.40.309.10">
    <property type="entry name" value="Aldehyde Dehydrogenase, Chain A, domain 2"/>
    <property type="match status" value="1"/>
</dbReference>
<evidence type="ECO:0000256" key="1">
    <source>
        <dbReference type="ARBA" id="ARBA00009986"/>
    </source>
</evidence>
<dbReference type="CDD" id="cd07103">
    <property type="entry name" value="ALDH_F5_SSADH_GabD"/>
    <property type="match status" value="1"/>
</dbReference>
<proteinExistence type="inferred from homology"/>
<comment type="caution">
    <text evidence="6">The sequence shown here is derived from an EMBL/GenBank/DDBJ whole genome shotgun (WGS) entry which is preliminary data.</text>
</comment>
<evidence type="ECO:0000256" key="4">
    <source>
        <dbReference type="RuleBase" id="RU003345"/>
    </source>
</evidence>
<protein>
    <submittedName>
        <fullName evidence="6">Succinate-semialdehyde dehydrogenase (NADP(+))</fullName>
    </submittedName>
</protein>
<organism evidence="6 7">
    <name type="scientific">Zobellella taiwanensis</name>
    <dbReference type="NCBI Taxonomy" id="347535"/>
    <lineage>
        <taxon>Bacteria</taxon>
        <taxon>Pseudomonadati</taxon>
        <taxon>Pseudomonadota</taxon>
        <taxon>Gammaproteobacteria</taxon>
        <taxon>Aeromonadales</taxon>
        <taxon>Aeromonadaceae</taxon>
        <taxon>Zobellella</taxon>
    </lineage>
</organism>
<name>A0A2P7QJS4_9GAMM</name>
<dbReference type="EMBL" id="PXYH01000023">
    <property type="protein sequence ID" value="PSJ38214.1"/>
    <property type="molecule type" value="Genomic_DNA"/>
</dbReference>
<dbReference type="GO" id="GO:0004777">
    <property type="term" value="F:succinate-semialdehyde dehydrogenase (NAD+) activity"/>
    <property type="evidence" value="ECO:0007669"/>
    <property type="project" value="TreeGrafter"/>
</dbReference>
<dbReference type="InterPro" id="IPR050740">
    <property type="entry name" value="Aldehyde_DH_Superfamily"/>
</dbReference>
<evidence type="ECO:0000313" key="7">
    <source>
        <dbReference type="Proteomes" id="UP000242181"/>
    </source>
</evidence>